<keyword evidence="4" id="KW-1185">Reference proteome</keyword>
<dbReference type="Pfam" id="PF12570">
    <property type="entry name" value="DUF3750"/>
    <property type="match status" value="1"/>
</dbReference>
<evidence type="ECO:0000256" key="2">
    <source>
        <dbReference type="SAM" id="SignalP"/>
    </source>
</evidence>
<evidence type="ECO:0000256" key="1">
    <source>
        <dbReference type="SAM" id="MobiDB-lite"/>
    </source>
</evidence>
<gene>
    <name evidence="3" type="ORF">FLL46_06065</name>
</gene>
<dbReference type="AlphaFoldDB" id="A0A545UF39"/>
<evidence type="ECO:0000313" key="4">
    <source>
        <dbReference type="Proteomes" id="UP000315439"/>
    </source>
</evidence>
<dbReference type="RefSeq" id="WP_142892600.1">
    <property type="nucleotide sequence ID" value="NZ_ML660162.1"/>
</dbReference>
<evidence type="ECO:0000313" key="3">
    <source>
        <dbReference type="EMBL" id="TQV88091.1"/>
    </source>
</evidence>
<name>A0A545UF39_9GAMM</name>
<feature type="compositionally biased region" description="Polar residues" evidence="1">
    <location>
        <begin position="255"/>
        <end position="264"/>
    </location>
</feature>
<comment type="caution">
    <text evidence="3">The sequence shown here is derived from an EMBL/GenBank/DDBJ whole genome shotgun (WGS) entry which is preliminary data.</text>
</comment>
<feature type="signal peptide" evidence="2">
    <location>
        <begin position="1"/>
        <end position="27"/>
    </location>
</feature>
<dbReference type="EMBL" id="VIKS01000004">
    <property type="protein sequence ID" value="TQV88091.1"/>
    <property type="molecule type" value="Genomic_DNA"/>
</dbReference>
<keyword evidence="2" id="KW-0732">Signal</keyword>
<protein>
    <submittedName>
        <fullName evidence="3">DUF3750 domain-containing protein</fullName>
    </submittedName>
</protein>
<feature type="region of interest" description="Disordered" evidence="1">
    <location>
        <begin position="242"/>
        <end position="264"/>
    </location>
</feature>
<feature type="chain" id="PRO_5021769007" evidence="2">
    <location>
        <begin position="28"/>
        <end position="264"/>
    </location>
</feature>
<dbReference type="Proteomes" id="UP000315439">
    <property type="component" value="Unassembled WGS sequence"/>
</dbReference>
<proteinExistence type="predicted"/>
<dbReference type="InterPro" id="IPR022224">
    <property type="entry name" value="DUF3750"/>
</dbReference>
<accession>A0A545UF39</accession>
<organism evidence="3 4">
    <name type="scientific">Aliikangiella coralliicola</name>
    <dbReference type="NCBI Taxonomy" id="2592383"/>
    <lineage>
        <taxon>Bacteria</taxon>
        <taxon>Pseudomonadati</taxon>
        <taxon>Pseudomonadota</taxon>
        <taxon>Gammaproteobacteria</taxon>
        <taxon>Oceanospirillales</taxon>
        <taxon>Pleioneaceae</taxon>
        <taxon>Aliikangiella</taxon>
    </lineage>
</organism>
<dbReference type="PROSITE" id="PS51257">
    <property type="entry name" value="PROKAR_LIPOPROTEIN"/>
    <property type="match status" value="1"/>
</dbReference>
<dbReference type="OrthoDB" id="199084at2"/>
<reference evidence="3 4" key="1">
    <citation type="submission" date="2019-07" db="EMBL/GenBank/DDBJ databases">
        <title>Draft genome for Aliikangiella sp. M105.</title>
        <authorList>
            <person name="Wang G."/>
        </authorList>
    </citation>
    <scope>NUCLEOTIDE SEQUENCE [LARGE SCALE GENOMIC DNA]</scope>
    <source>
        <strain evidence="3 4">M105</strain>
    </source>
</reference>
<sequence>MKYLKKLLKFIKIYLALSLLSTLMVSCAINDKKTVGTFAPKGNEFNDAVIQVYAARTWGAKKFVSVHTWISVKPEGADEYTSYEIIGWRLRRGGTALRQRNNRPDKDWWGHQPELLLDIRGDKAARLIPDVIKAVEDYPYKDNYHAWPGPNSNTFTAYIGRQVPELGLDLPSTAIGKDYREIKDVVGMSASGSGVQASLWGLLGITLGTEEGLELNILGLNFEFDLLDLAIELPGIGRIGASDVDEYDDSKKESSPSSTEDIAK</sequence>